<evidence type="ECO:0000313" key="3">
    <source>
        <dbReference type="Proteomes" id="UP000436088"/>
    </source>
</evidence>
<dbReference type="EMBL" id="VEPZ02001044">
    <property type="protein sequence ID" value="KAE8698642.1"/>
    <property type="molecule type" value="Genomic_DNA"/>
</dbReference>
<proteinExistence type="predicted"/>
<comment type="caution">
    <text evidence="2">The sequence shown here is derived from an EMBL/GenBank/DDBJ whole genome shotgun (WGS) entry which is preliminary data.</text>
</comment>
<name>A0A6A3A5Z1_HIBSY</name>
<reference evidence="2" key="1">
    <citation type="submission" date="2019-09" db="EMBL/GenBank/DDBJ databases">
        <title>Draft genome information of white flower Hibiscus syriacus.</title>
        <authorList>
            <person name="Kim Y.-M."/>
        </authorList>
    </citation>
    <scope>NUCLEOTIDE SEQUENCE [LARGE SCALE GENOMIC DNA]</scope>
    <source>
        <strain evidence="2">YM2019G1</strain>
    </source>
</reference>
<keyword evidence="3" id="KW-1185">Reference proteome</keyword>
<evidence type="ECO:0000313" key="2">
    <source>
        <dbReference type="EMBL" id="KAE8698642.1"/>
    </source>
</evidence>
<protein>
    <recommendedName>
        <fullName evidence="1">Retrotransposon Copia-like N-terminal domain-containing protein</fullName>
    </recommendedName>
</protein>
<dbReference type="Pfam" id="PF14244">
    <property type="entry name" value="Retrotran_gag_3"/>
    <property type="match status" value="1"/>
</dbReference>
<dbReference type="InterPro" id="IPR029472">
    <property type="entry name" value="Copia-like_N"/>
</dbReference>
<sequence>MVESSNDSFDNGANPYYLHQSDNHGMILVSQLLSNDNFHSWKRSMMLALSTKNKFGFVDGSIQAPDPSMVNQFNAWTRANNLVNSWLLNLVSKDIVASLLYHTTVDEIWKDLVDRFQQANEPRLFHLKKRLCELVQDKFYAVVSNIIVDECSACLLNNSKNKCYKLIGYPPGYNSKNWSSSTSSWGKSSQAIHTNSVVSQ</sequence>
<organism evidence="2 3">
    <name type="scientific">Hibiscus syriacus</name>
    <name type="common">Rose of Sharon</name>
    <dbReference type="NCBI Taxonomy" id="106335"/>
    <lineage>
        <taxon>Eukaryota</taxon>
        <taxon>Viridiplantae</taxon>
        <taxon>Streptophyta</taxon>
        <taxon>Embryophyta</taxon>
        <taxon>Tracheophyta</taxon>
        <taxon>Spermatophyta</taxon>
        <taxon>Magnoliopsida</taxon>
        <taxon>eudicotyledons</taxon>
        <taxon>Gunneridae</taxon>
        <taxon>Pentapetalae</taxon>
        <taxon>rosids</taxon>
        <taxon>malvids</taxon>
        <taxon>Malvales</taxon>
        <taxon>Malvaceae</taxon>
        <taxon>Malvoideae</taxon>
        <taxon>Hibiscus</taxon>
    </lineage>
</organism>
<evidence type="ECO:0000259" key="1">
    <source>
        <dbReference type="Pfam" id="PF14244"/>
    </source>
</evidence>
<dbReference type="PANTHER" id="PTHR37610">
    <property type="entry name" value="CCHC-TYPE DOMAIN-CONTAINING PROTEIN"/>
    <property type="match status" value="1"/>
</dbReference>
<dbReference type="PANTHER" id="PTHR37610:SF97">
    <property type="entry name" value="RETROTRANSPOSON GAG DOMAIN-CONTAINING PROTEIN"/>
    <property type="match status" value="1"/>
</dbReference>
<dbReference type="AlphaFoldDB" id="A0A6A3A5Z1"/>
<accession>A0A6A3A5Z1</accession>
<dbReference type="Proteomes" id="UP000436088">
    <property type="component" value="Unassembled WGS sequence"/>
</dbReference>
<feature type="domain" description="Retrotransposon Copia-like N-terminal" evidence="1">
    <location>
        <begin position="19"/>
        <end position="66"/>
    </location>
</feature>
<gene>
    <name evidence="2" type="ORF">F3Y22_tig00110597pilonHSYRG00552</name>
</gene>